<dbReference type="InterPro" id="IPR003743">
    <property type="entry name" value="Zf-RING_7"/>
</dbReference>
<evidence type="ECO:0000313" key="2">
    <source>
        <dbReference type="EMBL" id="TNC46168.1"/>
    </source>
</evidence>
<feature type="non-terminal residue" evidence="2">
    <location>
        <position position="1"/>
    </location>
</feature>
<dbReference type="Gene3D" id="1.10.287.1490">
    <property type="match status" value="1"/>
</dbReference>
<gene>
    <name evidence="2" type="ORF">FHE65_13535</name>
</gene>
<accession>A0A5C4MKN8</accession>
<comment type="caution">
    <text evidence="2">The sequence shown here is derived from an EMBL/GenBank/DDBJ whole genome shotgun (WGS) entry which is preliminary data.</text>
</comment>
<proteinExistence type="predicted"/>
<organism evidence="2 3">
    <name type="scientific">Mumia zhuanghuii</name>
    <dbReference type="NCBI Taxonomy" id="2585211"/>
    <lineage>
        <taxon>Bacteria</taxon>
        <taxon>Bacillati</taxon>
        <taxon>Actinomycetota</taxon>
        <taxon>Actinomycetes</taxon>
        <taxon>Propionibacteriales</taxon>
        <taxon>Nocardioidaceae</taxon>
        <taxon>Mumia</taxon>
    </lineage>
</organism>
<name>A0A5C4MKN8_9ACTN</name>
<dbReference type="Pfam" id="PF02591">
    <property type="entry name" value="Zn_ribbon_9"/>
    <property type="match status" value="1"/>
</dbReference>
<dbReference type="Proteomes" id="UP000306740">
    <property type="component" value="Unassembled WGS sequence"/>
</dbReference>
<evidence type="ECO:0000259" key="1">
    <source>
        <dbReference type="Pfam" id="PF02591"/>
    </source>
</evidence>
<dbReference type="EMBL" id="VDFR01000060">
    <property type="protein sequence ID" value="TNC46168.1"/>
    <property type="molecule type" value="Genomic_DNA"/>
</dbReference>
<reference evidence="2 3" key="1">
    <citation type="submission" date="2019-05" db="EMBL/GenBank/DDBJ databases">
        <title>Mumia sp. nov., isolated from the intestinal contents of plateau pika (Ochotona curzoniae) in the Qinghai-Tibet plateau of China.</title>
        <authorList>
            <person name="Tian Z."/>
        </authorList>
    </citation>
    <scope>NUCLEOTIDE SEQUENCE [LARGE SCALE GENOMIC DNA]</scope>
    <source>
        <strain evidence="3">527</strain>
    </source>
</reference>
<feature type="domain" description="C4-type zinc ribbon" evidence="1">
    <location>
        <begin position="1"/>
        <end position="35"/>
    </location>
</feature>
<protein>
    <recommendedName>
        <fullName evidence="1">C4-type zinc ribbon domain-containing protein</fullName>
    </recommendedName>
</protein>
<evidence type="ECO:0000313" key="3">
    <source>
        <dbReference type="Proteomes" id="UP000306740"/>
    </source>
</evidence>
<dbReference type="RefSeq" id="WP_267237693.1">
    <property type="nucleotide sequence ID" value="NZ_VDFR01000060.1"/>
</dbReference>
<dbReference type="AlphaFoldDB" id="A0A5C4MKN8"/>
<sequence length="43" mass="4838">RCEGCRLEINGADLREIATKPSDEVLRCPECNRILVRTHEAGL</sequence>